<evidence type="ECO:0000259" key="2">
    <source>
        <dbReference type="Pfam" id="PF01757"/>
    </source>
</evidence>
<dbReference type="GO" id="GO:0016020">
    <property type="term" value="C:membrane"/>
    <property type="evidence" value="ECO:0007669"/>
    <property type="project" value="TreeGrafter"/>
</dbReference>
<dbReference type="Proteomes" id="UP000288892">
    <property type="component" value="Unassembled WGS sequence"/>
</dbReference>
<feature type="transmembrane region" description="Helical" evidence="1">
    <location>
        <begin position="220"/>
        <end position="237"/>
    </location>
</feature>
<dbReference type="EMBL" id="MTKS01000295">
    <property type="protein sequence ID" value="RWX50584.1"/>
    <property type="molecule type" value="Genomic_DNA"/>
</dbReference>
<accession>A0A444JBX9</accession>
<protein>
    <submittedName>
        <fullName evidence="3">Peptidoglycan/LPS O-acetylase OafA/YrhL</fullName>
    </submittedName>
</protein>
<reference evidence="3 4" key="1">
    <citation type="submission" date="2017-01" db="EMBL/GenBank/DDBJ databases">
        <title>The cable genome- insights into the physiology and evolution of filamentous bacteria capable of sulfide oxidation via long distance electron transfer.</title>
        <authorList>
            <person name="Schreiber L."/>
            <person name="Bjerg J.T."/>
            <person name="Boggild A."/>
            <person name="Van De Vossenberg J."/>
            <person name="Meysman F."/>
            <person name="Nielsen L.P."/>
            <person name="Schramm A."/>
            <person name="Kjeldsen K.U."/>
        </authorList>
    </citation>
    <scope>NUCLEOTIDE SEQUENCE [LARGE SCALE GENOMIC DNA]</scope>
    <source>
        <strain evidence="3">A5</strain>
    </source>
</reference>
<dbReference type="InterPro" id="IPR002656">
    <property type="entry name" value="Acyl_transf_3_dom"/>
</dbReference>
<dbReference type="GO" id="GO:0000271">
    <property type="term" value="P:polysaccharide biosynthetic process"/>
    <property type="evidence" value="ECO:0007669"/>
    <property type="project" value="TreeGrafter"/>
</dbReference>
<organism evidence="3 4">
    <name type="scientific">Candidatus Electrothrix marina</name>
    <dbReference type="NCBI Taxonomy" id="1859130"/>
    <lineage>
        <taxon>Bacteria</taxon>
        <taxon>Pseudomonadati</taxon>
        <taxon>Thermodesulfobacteriota</taxon>
        <taxon>Desulfobulbia</taxon>
        <taxon>Desulfobulbales</taxon>
        <taxon>Desulfobulbaceae</taxon>
        <taxon>Candidatus Electrothrix</taxon>
    </lineage>
</organism>
<feature type="transmembrane region" description="Helical" evidence="1">
    <location>
        <begin position="115"/>
        <end position="135"/>
    </location>
</feature>
<sequence length="421" mass="47839">EVSQLFNQASPGTTVQLRDGFVEITATSEDPYLIADRPLLQGGILLLYGLPLLATGLFFLIVQQIDPARFPAFADIFAKRPSTGDNIISLDGLRGIAAIMVVADHTWGRCTGLGAGGVWLFMSLSGFLLARPFVLQPERAKSVSYWLSFFRRRMQRILPAYYLYIIIIFVFHFRFDAAFRHFLFLQGDGHLWVVPQEMLFYLLVPFIMGVNFFIFRGRPWLIVLHLTTLMVLANRFLDTDVLYLYEMLRQTIRPYLGIFLAGCIASYLYYGVYRQCEPKLSAAWQERTDNLFALCGAGLFLVFLLCSTMRLWGGERVFAQEYFAWFGIAATGLLFSILAGKGKSFVNRLLSWVPLRAVSVVSFSLYIFHPLVINCLRAGMKYYTGGGLSGFPLFASTLLVSYVLACWTYTYIERPFIHHAE</sequence>
<dbReference type="PANTHER" id="PTHR23028:SF53">
    <property type="entry name" value="ACYL_TRANSF_3 DOMAIN-CONTAINING PROTEIN"/>
    <property type="match status" value="1"/>
</dbReference>
<feature type="transmembrane region" description="Helical" evidence="1">
    <location>
        <begin position="39"/>
        <end position="62"/>
    </location>
</feature>
<feature type="transmembrane region" description="Helical" evidence="1">
    <location>
        <begin position="322"/>
        <end position="340"/>
    </location>
</feature>
<keyword evidence="4" id="KW-1185">Reference proteome</keyword>
<evidence type="ECO:0000313" key="4">
    <source>
        <dbReference type="Proteomes" id="UP000288892"/>
    </source>
</evidence>
<dbReference type="PANTHER" id="PTHR23028">
    <property type="entry name" value="ACETYLTRANSFERASE"/>
    <property type="match status" value="1"/>
</dbReference>
<feature type="transmembrane region" description="Helical" evidence="1">
    <location>
        <begin position="291"/>
        <end position="310"/>
    </location>
</feature>
<proteinExistence type="predicted"/>
<feature type="domain" description="Acyltransferase 3" evidence="2">
    <location>
        <begin position="88"/>
        <end position="405"/>
    </location>
</feature>
<feature type="transmembrane region" description="Helical" evidence="1">
    <location>
        <begin position="252"/>
        <end position="270"/>
    </location>
</feature>
<name>A0A444JBX9_9BACT</name>
<keyword evidence="1" id="KW-0812">Transmembrane</keyword>
<dbReference type="AlphaFoldDB" id="A0A444JBX9"/>
<evidence type="ECO:0000313" key="3">
    <source>
        <dbReference type="EMBL" id="RWX50584.1"/>
    </source>
</evidence>
<feature type="transmembrane region" description="Helical" evidence="1">
    <location>
        <begin position="198"/>
        <end position="215"/>
    </location>
</feature>
<feature type="non-terminal residue" evidence="3">
    <location>
        <position position="1"/>
    </location>
</feature>
<feature type="transmembrane region" description="Helical" evidence="1">
    <location>
        <begin position="352"/>
        <end position="373"/>
    </location>
</feature>
<dbReference type="Pfam" id="PF01757">
    <property type="entry name" value="Acyl_transf_3"/>
    <property type="match status" value="1"/>
</dbReference>
<feature type="transmembrane region" description="Helical" evidence="1">
    <location>
        <begin position="393"/>
        <end position="412"/>
    </location>
</feature>
<dbReference type="InterPro" id="IPR050879">
    <property type="entry name" value="Acyltransferase_3"/>
</dbReference>
<comment type="caution">
    <text evidence="3">The sequence shown here is derived from an EMBL/GenBank/DDBJ whole genome shotgun (WGS) entry which is preliminary data.</text>
</comment>
<keyword evidence="1" id="KW-1133">Transmembrane helix</keyword>
<feature type="transmembrane region" description="Helical" evidence="1">
    <location>
        <begin position="156"/>
        <end position="175"/>
    </location>
</feature>
<evidence type="ECO:0000256" key="1">
    <source>
        <dbReference type="SAM" id="Phobius"/>
    </source>
</evidence>
<dbReference type="GO" id="GO:0016747">
    <property type="term" value="F:acyltransferase activity, transferring groups other than amino-acyl groups"/>
    <property type="evidence" value="ECO:0007669"/>
    <property type="project" value="InterPro"/>
</dbReference>
<gene>
    <name evidence="3" type="ORF">VU01_12953</name>
</gene>
<keyword evidence="1" id="KW-0472">Membrane</keyword>